<keyword evidence="3" id="KW-0732">Signal</keyword>
<evidence type="ECO:0000256" key="3">
    <source>
        <dbReference type="ARBA" id="ARBA00022729"/>
    </source>
</evidence>
<dbReference type="Proteomes" id="UP000400924">
    <property type="component" value="Unassembled WGS sequence"/>
</dbReference>
<dbReference type="GO" id="GO:0030313">
    <property type="term" value="C:cell envelope"/>
    <property type="evidence" value="ECO:0007669"/>
    <property type="project" value="UniProtKB-SubCell"/>
</dbReference>
<protein>
    <submittedName>
        <fullName evidence="6">Substrate-binding domain-containing protein</fullName>
    </submittedName>
</protein>
<dbReference type="InterPro" id="IPR025997">
    <property type="entry name" value="SBP_2_dom"/>
</dbReference>
<sequence length="320" mass="33691">MGSAACSTASGNSADSKEHPGALAKNCGTGKKFKIGFAQANNAEPYRQHVNAELKQLAKGYPDFDITIADGRGDSNKQISDVENFQTQQVDLLMISPFEAQPLTPAVSQLYEKGIPVIELDRQTTGDKYTAFVGGDNQAIGKEAGTYTAKKVLPNGGEVAILEGLTSTTPAVQRTKGFKEGVAANPKIKVVAVQPADWLPDKAQTVFDAMLRANPDIKAVYANNDLMANGAYLALKGQNKVGDVAIIGTDGLPDEAGGDQAVLDGRMTATFVYPTGAKEALELAKSILVDCAKSVERNTVVDTTLITKDNAQAAIDKAKG</sequence>
<dbReference type="Gene3D" id="3.40.50.2300">
    <property type="match status" value="2"/>
</dbReference>
<dbReference type="EMBL" id="VJZC01000311">
    <property type="protein sequence ID" value="MPY61546.1"/>
    <property type="molecule type" value="Genomic_DNA"/>
</dbReference>
<evidence type="ECO:0000256" key="4">
    <source>
        <dbReference type="SAM" id="MobiDB-lite"/>
    </source>
</evidence>
<dbReference type="GO" id="GO:0030246">
    <property type="term" value="F:carbohydrate binding"/>
    <property type="evidence" value="ECO:0007669"/>
    <property type="project" value="UniProtKB-ARBA"/>
</dbReference>
<keyword evidence="7" id="KW-1185">Reference proteome</keyword>
<dbReference type="Pfam" id="PF13407">
    <property type="entry name" value="Peripla_BP_4"/>
    <property type="match status" value="1"/>
</dbReference>
<comment type="subcellular location">
    <subcellularLocation>
        <location evidence="1">Cell envelope</location>
    </subcellularLocation>
</comment>
<reference evidence="6 7" key="1">
    <citation type="submission" date="2019-07" db="EMBL/GenBank/DDBJ databases">
        <title>New species of Amycolatopsis and Streptomyces.</title>
        <authorList>
            <person name="Duangmal K."/>
            <person name="Teo W.F.A."/>
            <person name="Lipun K."/>
        </authorList>
    </citation>
    <scope>NUCLEOTIDE SEQUENCE [LARGE SCALE GENOMIC DNA]</scope>
    <source>
        <strain evidence="6 7">NBRC 106415</strain>
    </source>
</reference>
<evidence type="ECO:0000313" key="6">
    <source>
        <dbReference type="EMBL" id="MPY61546.1"/>
    </source>
</evidence>
<feature type="compositionally biased region" description="Polar residues" evidence="4">
    <location>
        <begin position="1"/>
        <end position="14"/>
    </location>
</feature>
<name>A0A5N8XQT4_9ACTN</name>
<dbReference type="CDD" id="cd06308">
    <property type="entry name" value="PBP1_sensor_kinase-like"/>
    <property type="match status" value="1"/>
</dbReference>
<evidence type="ECO:0000256" key="1">
    <source>
        <dbReference type="ARBA" id="ARBA00004196"/>
    </source>
</evidence>
<dbReference type="AlphaFoldDB" id="A0A5N8XQT4"/>
<gene>
    <name evidence="6" type="ORF">FNH08_31705</name>
</gene>
<evidence type="ECO:0000313" key="7">
    <source>
        <dbReference type="Proteomes" id="UP000400924"/>
    </source>
</evidence>
<proteinExistence type="inferred from homology"/>
<dbReference type="InterPro" id="IPR028082">
    <property type="entry name" value="Peripla_BP_I"/>
</dbReference>
<evidence type="ECO:0000256" key="2">
    <source>
        <dbReference type="ARBA" id="ARBA00007639"/>
    </source>
</evidence>
<comment type="similarity">
    <text evidence="2">Belongs to the bacterial solute-binding protein 2 family.</text>
</comment>
<dbReference type="SUPFAM" id="SSF53822">
    <property type="entry name" value="Periplasmic binding protein-like I"/>
    <property type="match status" value="1"/>
</dbReference>
<feature type="domain" description="Periplasmic binding protein" evidence="5">
    <location>
        <begin position="35"/>
        <end position="287"/>
    </location>
</feature>
<dbReference type="PANTHER" id="PTHR46847:SF1">
    <property type="entry name" value="D-ALLOSE-BINDING PERIPLASMIC PROTEIN-RELATED"/>
    <property type="match status" value="1"/>
</dbReference>
<evidence type="ECO:0000259" key="5">
    <source>
        <dbReference type="Pfam" id="PF13407"/>
    </source>
</evidence>
<comment type="caution">
    <text evidence="6">The sequence shown here is derived from an EMBL/GenBank/DDBJ whole genome shotgun (WGS) entry which is preliminary data.</text>
</comment>
<dbReference type="OrthoDB" id="9808136at2"/>
<accession>A0A5N8XQT4</accession>
<organism evidence="6 7">
    <name type="scientific">Streptomyces spongiae</name>
    <dbReference type="NCBI Taxonomy" id="565072"/>
    <lineage>
        <taxon>Bacteria</taxon>
        <taxon>Bacillati</taxon>
        <taxon>Actinomycetota</taxon>
        <taxon>Actinomycetes</taxon>
        <taxon>Kitasatosporales</taxon>
        <taxon>Streptomycetaceae</taxon>
        <taxon>Streptomyces</taxon>
    </lineage>
</organism>
<dbReference type="PANTHER" id="PTHR46847">
    <property type="entry name" value="D-ALLOSE-BINDING PERIPLASMIC PROTEIN-RELATED"/>
    <property type="match status" value="1"/>
</dbReference>
<feature type="region of interest" description="Disordered" evidence="4">
    <location>
        <begin position="1"/>
        <end position="21"/>
    </location>
</feature>